<dbReference type="GO" id="GO:0022857">
    <property type="term" value="F:transmembrane transporter activity"/>
    <property type="evidence" value="ECO:0007669"/>
    <property type="project" value="InterPro"/>
</dbReference>
<keyword evidence="9" id="KW-1185">Reference proteome</keyword>
<feature type="transmembrane region" description="Helical" evidence="6">
    <location>
        <begin position="230"/>
        <end position="250"/>
    </location>
</feature>
<comment type="caution">
    <text evidence="8">The sequence shown here is derived from an EMBL/GenBank/DDBJ whole genome shotgun (WGS) entry which is preliminary data.</text>
</comment>
<organism evidence="8 9">
    <name type="scientific">Methanospirillum lacunae</name>
    <dbReference type="NCBI Taxonomy" id="668570"/>
    <lineage>
        <taxon>Archaea</taxon>
        <taxon>Methanobacteriati</taxon>
        <taxon>Methanobacteriota</taxon>
        <taxon>Stenosarchaea group</taxon>
        <taxon>Methanomicrobia</taxon>
        <taxon>Methanomicrobiales</taxon>
        <taxon>Methanospirillaceae</taxon>
        <taxon>Methanospirillum</taxon>
    </lineage>
</organism>
<dbReference type="PANTHER" id="PTHR33406:SF13">
    <property type="entry name" value="MEMBRANE PROTEIN YDFJ"/>
    <property type="match status" value="1"/>
</dbReference>
<evidence type="ECO:0000256" key="2">
    <source>
        <dbReference type="ARBA" id="ARBA00022475"/>
    </source>
</evidence>
<keyword evidence="2" id="KW-1003">Cell membrane</keyword>
<evidence type="ECO:0000256" key="4">
    <source>
        <dbReference type="ARBA" id="ARBA00022989"/>
    </source>
</evidence>
<feature type="transmembrane region" description="Helical" evidence="6">
    <location>
        <begin position="256"/>
        <end position="274"/>
    </location>
</feature>
<dbReference type="RefSeq" id="WP_109968084.1">
    <property type="nucleotide sequence ID" value="NZ_CP176093.1"/>
</dbReference>
<dbReference type="AlphaFoldDB" id="A0A2V2MXC8"/>
<keyword evidence="3 6" id="KW-0812">Transmembrane</keyword>
<evidence type="ECO:0000259" key="7">
    <source>
        <dbReference type="PROSITE" id="PS50156"/>
    </source>
</evidence>
<dbReference type="GO" id="GO:0005886">
    <property type="term" value="C:plasma membrane"/>
    <property type="evidence" value="ECO:0007669"/>
    <property type="project" value="UniProtKB-SubCell"/>
</dbReference>
<dbReference type="Proteomes" id="UP000245657">
    <property type="component" value="Unassembled WGS sequence"/>
</dbReference>
<dbReference type="PANTHER" id="PTHR33406">
    <property type="entry name" value="MEMBRANE PROTEIN MJ1562-RELATED"/>
    <property type="match status" value="1"/>
</dbReference>
<feature type="domain" description="SSD" evidence="7">
    <location>
        <begin position="618"/>
        <end position="724"/>
    </location>
</feature>
<accession>A0A2V2MXC8</accession>
<dbReference type="InterPro" id="IPR001036">
    <property type="entry name" value="Acrflvin-R"/>
</dbReference>
<dbReference type="NCBIfam" id="TIGR00921">
    <property type="entry name" value="2A067"/>
    <property type="match status" value="1"/>
</dbReference>
<dbReference type="GeneID" id="97548750"/>
<feature type="transmembrane region" description="Helical" evidence="6">
    <location>
        <begin position="602"/>
        <end position="623"/>
    </location>
</feature>
<dbReference type="InterPro" id="IPR050545">
    <property type="entry name" value="Mycobact_MmpL"/>
</dbReference>
<name>A0A2V2MXC8_9EURY</name>
<feature type="transmembrane region" description="Helical" evidence="6">
    <location>
        <begin position="204"/>
        <end position="223"/>
    </location>
</feature>
<keyword evidence="4 6" id="KW-1133">Transmembrane helix</keyword>
<dbReference type="InterPro" id="IPR000731">
    <property type="entry name" value="SSD"/>
</dbReference>
<evidence type="ECO:0000256" key="5">
    <source>
        <dbReference type="ARBA" id="ARBA00023136"/>
    </source>
</evidence>
<reference evidence="8 9" key="1">
    <citation type="submission" date="2018-05" db="EMBL/GenBank/DDBJ databases">
        <title>Draft genome of Methanospirillum lacunae Ki8-1.</title>
        <authorList>
            <person name="Dueholm M.S."/>
            <person name="Nielsen P.H."/>
            <person name="Bakmann L.F."/>
            <person name="Otzen D.E."/>
        </authorList>
    </citation>
    <scope>NUCLEOTIDE SEQUENCE [LARGE SCALE GENOMIC DNA]</scope>
    <source>
        <strain evidence="8 9">Ki8-1</strain>
    </source>
</reference>
<dbReference type="InterPro" id="IPR004869">
    <property type="entry name" value="MMPL_dom"/>
</dbReference>
<dbReference type="Pfam" id="PF03176">
    <property type="entry name" value="MMPL"/>
    <property type="match status" value="2"/>
</dbReference>
<dbReference type="OrthoDB" id="42357at2157"/>
<evidence type="ECO:0000256" key="6">
    <source>
        <dbReference type="SAM" id="Phobius"/>
    </source>
</evidence>
<evidence type="ECO:0000256" key="3">
    <source>
        <dbReference type="ARBA" id="ARBA00022692"/>
    </source>
</evidence>
<feature type="transmembrane region" description="Helical" evidence="6">
    <location>
        <begin position="577"/>
        <end position="596"/>
    </location>
</feature>
<dbReference type="SUPFAM" id="SSF82866">
    <property type="entry name" value="Multidrug efflux transporter AcrB transmembrane domain"/>
    <property type="match status" value="2"/>
</dbReference>
<protein>
    <submittedName>
        <fullName evidence="8">Hydrogenase expression protein HypA</fullName>
    </submittedName>
</protein>
<dbReference type="PRINTS" id="PR00702">
    <property type="entry name" value="ACRIFLAVINRP"/>
</dbReference>
<gene>
    <name evidence="8" type="ORF">DK846_06285</name>
</gene>
<evidence type="ECO:0000256" key="1">
    <source>
        <dbReference type="ARBA" id="ARBA00004651"/>
    </source>
</evidence>
<feature type="domain" description="SSD" evidence="7">
    <location>
        <begin position="234"/>
        <end position="354"/>
    </location>
</feature>
<dbReference type="EMBL" id="QGMY01000006">
    <property type="protein sequence ID" value="PWR72572.1"/>
    <property type="molecule type" value="Genomic_DNA"/>
</dbReference>
<comment type="subcellular location">
    <subcellularLocation>
        <location evidence="1">Cell membrane</location>
        <topology evidence="1">Multi-pass membrane protein</topology>
    </subcellularLocation>
</comment>
<feature type="transmembrane region" description="Helical" evidence="6">
    <location>
        <begin position="329"/>
        <end position="355"/>
    </location>
</feature>
<dbReference type="Gene3D" id="1.20.1640.10">
    <property type="entry name" value="Multidrug efflux transporter AcrB transmembrane domain"/>
    <property type="match status" value="2"/>
</dbReference>
<keyword evidence="5 6" id="KW-0472">Membrane</keyword>
<proteinExistence type="predicted"/>
<dbReference type="PROSITE" id="PS50156">
    <property type="entry name" value="SSD"/>
    <property type="match status" value="2"/>
</dbReference>
<evidence type="ECO:0000313" key="9">
    <source>
        <dbReference type="Proteomes" id="UP000245657"/>
    </source>
</evidence>
<feature type="transmembrane region" description="Helical" evidence="6">
    <location>
        <begin position="303"/>
        <end position="323"/>
    </location>
</feature>
<feature type="transmembrane region" description="Helical" evidence="6">
    <location>
        <begin position="21"/>
        <end position="39"/>
    </location>
</feature>
<sequence>MSFLFYRLANCILNHQRVVSAFFLSVILLSLVGMTLLTMETGSNTYLDKSTPKGIIYDHYTEQFDKRTLVLLIESGDSSGVETLNYIDSLKESIINLHHVSSVSAITDLIKERNGGVIPQSEGELQEVKAGIPGNVYTMYTPSNLITMVMIKLDNGISVSKGKETAADIRSFLQHTAIPPGITVTLTGESVFDEEMENELSQSMTTLILAALILMVLLMAGLFSYVRYRFLPVIMVAIGLLITFGIMGLLHIKINMAVIAAFPVLIGLGIDYAIQFQARLDEESRLSSLSSAIRTTIVRSGPAVMYAMLATSMGFVAMFISPVPMIRSFGLVSIIGVATCYLTSLIGIPLLALYLQYSPKESVSTKPRRTDLILSSVAGKIARNPVPVLLIAAFLAVAGIQIDKTLPVDTDEKAFVPPDMPAKLMLDKVTRNVGSTEPIPILVRGSQVTSPDTIRWMKEFTDNQLKKRPWITSGVSIADYLAEYNNGVLPDSEEEISAIMEKIPDDIKDELVCGNQEAQIQLYPKKLETSQKGVLKEQISRDIALNYPPPGITATITGNYDMYTSLIQDLTESKDKMTLWGFLLVLVFLILVYRNVNAITPIVPIVCIVGWNAVALDILGISYTPMTACLGSMTIGVGAEYTILVMERFLEEREKTGDAIYAITESVRKIGSSILVSGLATFFGFSALLLSSFVLISNFGLTTIIAVLFSLIGAVVIMPAILALLNQVLQAQEKQVKNI</sequence>
<feature type="transmembrane region" description="Helical" evidence="6">
    <location>
        <begin position="702"/>
        <end position="725"/>
    </location>
</feature>
<evidence type="ECO:0000313" key="8">
    <source>
        <dbReference type="EMBL" id="PWR72572.1"/>
    </source>
</evidence>
<feature type="transmembrane region" description="Helical" evidence="6">
    <location>
        <begin position="674"/>
        <end position="696"/>
    </location>
</feature>